<comment type="caution">
    <text evidence="7">The sequence shown here is derived from an EMBL/GenBank/DDBJ whole genome shotgun (WGS) entry which is preliminary data.</text>
</comment>
<keyword evidence="3 7" id="KW-0067">ATP-binding</keyword>
<feature type="domain" description="ABC transporter" evidence="6">
    <location>
        <begin position="12"/>
        <end position="244"/>
    </location>
</feature>
<sequence>MSAPISSTAAAVTLDRLTFTWADGSVALDAVSGSFGAGRTGLVGRNGAGKSTLLRLIAGDLHPTSGQIVRTAAVAHLPQRLTLDTDRRVADLLGIAVPFDAVRAIAAGDVDPARFDAVGDDWDIEARAEASLAEAGLDPSFLDRTVGELSGGEAVLVAIAGIRLRRAPITLLDEPTNNLDREARGRLADMVRGWKGTLIVVSHDIALLELMDDTAELYGNQLSVFGGPYSEWRTWLDAEQEAAKQAERDAAQALRKEKRQRIETETKLAHRASFAKKAFAEKRQPKIIMNGRKAEAQVSAGKLRGEKQAREEEARRARDEAGRRIRDDATMKIELPDPGISSSRRIATLSDGTRSWVLQGPERAALIGRNGVGKTTLLRRLVADAALIGGDASASSGNAHLARTDPEDASAAGAHSRVEGADAAASESPIDSELVAEAHTDRIGYLSQRVDGLDESASVVENIAAAAPHVPEKELRNRLARFLIRGAAMDRPVRALSGGERFRAALAKLLLADPPPHLVVLDEPTNNLDIDTVDQLVEALHAYRGAVLVVSHDDVFLQRLGLDLMLELDAEGSLAQAG</sequence>
<evidence type="ECO:0000256" key="5">
    <source>
        <dbReference type="SAM" id="MobiDB-lite"/>
    </source>
</evidence>
<name>A0ABP7N8Y7_9MICO</name>
<evidence type="ECO:0000256" key="2">
    <source>
        <dbReference type="ARBA" id="ARBA00022741"/>
    </source>
</evidence>
<evidence type="ECO:0000313" key="8">
    <source>
        <dbReference type="Proteomes" id="UP001501591"/>
    </source>
</evidence>
<dbReference type="Pfam" id="PF00005">
    <property type="entry name" value="ABC_tran"/>
    <property type="match status" value="2"/>
</dbReference>
<dbReference type="InterPro" id="IPR050611">
    <property type="entry name" value="ABCF"/>
</dbReference>
<keyword evidence="4" id="KW-0175">Coiled coil</keyword>
<dbReference type="InterPro" id="IPR027417">
    <property type="entry name" value="P-loop_NTPase"/>
</dbReference>
<keyword evidence="2" id="KW-0547">Nucleotide-binding</keyword>
<feature type="region of interest" description="Disordered" evidence="5">
    <location>
        <begin position="293"/>
        <end position="329"/>
    </location>
</feature>
<accession>A0ABP7N8Y7</accession>
<gene>
    <name evidence="7" type="ORF">GCM10022383_17690</name>
</gene>
<dbReference type="Gene3D" id="3.40.50.300">
    <property type="entry name" value="P-loop containing nucleotide triphosphate hydrolases"/>
    <property type="match status" value="2"/>
</dbReference>
<dbReference type="InterPro" id="IPR003593">
    <property type="entry name" value="AAA+_ATPase"/>
</dbReference>
<keyword evidence="1" id="KW-0677">Repeat</keyword>
<evidence type="ECO:0000313" key="7">
    <source>
        <dbReference type="EMBL" id="GAA3940278.1"/>
    </source>
</evidence>
<dbReference type="PANTHER" id="PTHR19211:SF6">
    <property type="entry name" value="BLL7188 PROTEIN"/>
    <property type="match status" value="1"/>
</dbReference>
<dbReference type="EMBL" id="BAABCP010000001">
    <property type="protein sequence ID" value="GAA3940278.1"/>
    <property type="molecule type" value="Genomic_DNA"/>
</dbReference>
<feature type="compositionally biased region" description="Basic and acidic residues" evidence="5">
    <location>
        <begin position="303"/>
        <end position="329"/>
    </location>
</feature>
<dbReference type="PROSITE" id="PS50893">
    <property type="entry name" value="ABC_TRANSPORTER_2"/>
    <property type="match status" value="2"/>
</dbReference>
<feature type="coiled-coil region" evidence="4">
    <location>
        <begin position="236"/>
        <end position="263"/>
    </location>
</feature>
<organism evidence="7 8">
    <name type="scientific">Microbacterium soli</name>
    <dbReference type="NCBI Taxonomy" id="446075"/>
    <lineage>
        <taxon>Bacteria</taxon>
        <taxon>Bacillati</taxon>
        <taxon>Actinomycetota</taxon>
        <taxon>Actinomycetes</taxon>
        <taxon>Micrococcales</taxon>
        <taxon>Microbacteriaceae</taxon>
        <taxon>Microbacterium</taxon>
    </lineage>
</organism>
<evidence type="ECO:0000256" key="3">
    <source>
        <dbReference type="ARBA" id="ARBA00022840"/>
    </source>
</evidence>
<evidence type="ECO:0000256" key="4">
    <source>
        <dbReference type="SAM" id="Coils"/>
    </source>
</evidence>
<dbReference type="Proteomes" id="UP001501591">
    <property type="component" value="Unassembled WGS sequence"/>
</dbReference>
<dbReference type="RefSeq" id="WP_344819187.1">
    <property type="nucleotide sequence ID" value="NZ_BAABCP010000001.1"/>
</dbReference>
<feature type="domain" description="ABC transporter" evidence="6">
    <location>
        <begin position="335"/>
        <end position="577"/>
    </location>
</feature>
<dbReference type="InterPro" id="IPR003439">
    <property type="entry name" value="ABC_transporter-like_ATP-bd"/>
</dbReference>
<dbReference type="GO" id="GO:0005524">
    <property type="term" value="F:ATP binding"/>
    <property type="evidence" value="ECO:0007669"/>
    <property type="project" value="UniProtKB-KW"/>
</dbReference>
<protein>
    <submittedName>
        <fullName evidence="7">ABC-F family ATP-binding cassette domain-containing protein</fullName>
    </submittedName>
</protein>
<evidence type="ECO:0000259" key="6">
    <source>
        <dbReference type="PROSITE" id="PS50893"/>
    </source>
</evidence>
<dbReference type="SMART" id="SM00382">
    <property type="entry name" value="AAA"/>
    <property type="match status" value="2"/>
</dbReference>
<dbReference type="SUPFAM" id="SSF52540">
    <property type="entry name" value="P-loop containing nucleoside triphosphate hydrolases"/>
    <property type="match status" value="2"/>
</dbReference>
<keyword evidence="8" id="KW-1185">Reference proteome</keyword>
<reference evidence="8" key="1">
    <citation type="journal article" date="2019" name="Int. J. Syst. Evol. Microbiol.">
        <title>The Global Catalogue of Microorganisms (GCM) 10K type strain sequencing project: providing services to taxonomists for standard genome sequencing and annotation.</title>
        <authorList>
            <consortium name="The Broad Institute Genomics Platform"/>
            <consortium name="The Broad Institute Genome Sequencing Center for Infectious Disease"/>
            <person name="Wu L."/>
            <person name="Ma J."/>
        </authorList>
    </citation>
    <scope>NUCLEOTIDE SEQUENCE [LARGE SCALE GENOMIC DNA]</scope>
    <source>
        <strain evidence="8">JCM 17024</strain>
    </source>
</reference>
<feature type="region of interest" description="Disordered" evidence="5">
    <location>
        <begin position="393"/>
        <end position="431"/>
    </location>
</feature>
<evidence type="ECO:0000256" key="1">
    <source>
        <dbReference type="ARBA" id="ARBA00022737"/>
    </source>
</evidence>
<proteinExistence type="predicted"/>
<dbReference type="PANTHER" id="PTHR19211">
    <property type="entry name" value="ATP-BINDING TRANSPORT PROTEIN-RELATED"/>
    <property type="match status" value="1"/>
</dbReference>